<evidence type="ECO:0000256" key="1">
    <source>
        <dbReference type="SAM" id="MobiDB-lite"/>
    </source>
</evidence>
<dbReference type="EMBL" id="QJNS01000070">
    <property type="protein sequence ID" value="RYO89591.1"/>
    <property type="molecule type" value="Genomic_DNA"/>
</dbReference>
<accession>A0ABY0HE36</accession>
<evidence type="ECO:0000313" key="3">
    <source>
        <dbReference type="Proteomes" id="UP000294003"/>
    </source>
</evidence>
<reference evidence="2 3" key="1">
    <citation type="submission" date="2018-06" db="EMBL/GenBank/DDBJ databases">
        <title>Complete Genomes of Monosporascus.</title>
        <authorList>
            <person name="Robinson A.J."/>
            <person name="Natvig D.O."/>
        </authorList>
    </citation>
    <scope>NUCLEOTIDE SEQUENCE [LARGE SCALE GENOMIC DNA]</scope>
    <source>
        <strain evidence="2 3">CBS 609.92</strain>
    </source>
</reference>
<protein>
    <submittedName>
        <fullName evidence="2">Uncharacterized protein</fullName>
    </submittedName>
</protein>
<name>A0ABY0HE36_9PEZI</name>
<feature type="compositionally biased region" description="Basic and acidic residues" evidence="1">
    <location>
        <begin position="140"/>
        <end position="163"/>
    </location>
</feature>
<feature type="region of interest" description="Disordered" evidence="1">
    <location>
        <begin position="135"/>
        <end position="163"/>
    </location>
</feature>
<organism evidence="2 3">
    <name type="scientific">Monosporascus cannonballus</name>
    <dbReference type="NCBI Taxonomy" id="155416"/>
    <lineage>
        <taxon>Eukaryota</taxon>
        <taxon>Fungi</taxon>
        <taxon>Dikarya</taxon>
        <taxon>Ascomycota</taxon>
        <taxon>Pezizomycotina</taxon>
        <taxon>Sordariomycetes</taxon>
        <taxon>Xylariomycetidae</taxon>
        <taxon>Xylariales</taxon>
        <taxon>Xylariales incertae sedis</taxon>
        <taxon>Monosporascus</taxon>
    </lineage>
</organism>
<proteinExistence type="predicted"/>
<sequence>MSARDLDTILLNIDWSANDWRHYDWDKIRDDLPTLRDETVHALARAHRRDGIDAISPIHEEQLRRLDLRSSPVPSPNARPVSTYFVNKDYIPEPETFTEDYGNPPPTGVFKGKKLVEPTFTVGIGIEVAIAAMPAGGRTGDPHPSDERALLTDPNDRHRYDPTLLDDMRGEVVRRLNKSGVVTIARRSAEFHPRFLADHRAALIAETGTDPDNPEGSPIRQNLPIAVENEAQSYFATWMKDHRGKIHEASYAREFIENCCNNVREAVIARGTVDAITAERIGARFTALLKLEWFKSKRDDFHVYLPGMRPRYRAWSVRQWGSNVDNVSKVPWYRVKRTDYTPTPAGKDGPKPFPEEFYRFYYAKVSSPVMPMHLDALPTLREKLKVVCKGLRDNFRIHKEMPSLEPGTTICIGRTDSFTILELKKIATLWVALEKHFARLYRRHRYDRDGAEHAIFTGGAPILEYSRLWLGSRFATNPSAAEYFPFTSMFNVVDPKSWEHLVEREMDFWVPPAWVDSLPRAEQLFMHAIWTHTDVSALSRALDTSS</sequence>
<dbReference type="Proteomes" id="UP000294003">
    <property type="component" value="Unassembled WGS sequence"/>
</dbReference>
<evidence type="ECO:0000313" key="2">
    <source>
        <dbReference type="EMBL" id="RYO89591.1"/>
    </source>
</evidence>
<gene>
    <name evidence="2" type="ORF">DL762_003124</name>
</gene>
<comment type="caution">
    <text evidence="2">The sequence shown here is derived from an EMBL/GenBank/DDBJ whole genome shotgun (WGS) entry which is preliminary data.</text>
</comment>
<keyword evidence="3" id="KW-1185">Reference proteome</keyword>